<feature type="transmembrane region" description="Helical" evidence="7">
    <location>
        <begin position="325"/>
        <end position="345"/>
    </location>
</feature>
<dbReference type="InterPro" id="IPR025857">
    <property type="entry name" value="MacB_PCD"/>
</dbReference>
<evidence type="ECO:0000259" key="8">
    <source>
        <dbReference type="Pfam" id="PF02687"/>
    </source>
</evidence>
<evidence type="ECO:0000256" key="2">
    <source>
        <dbReference type="ARBA" id="ARBA00022475"/>
    </source>
</evidence>
<feature type="transmembrane region" description="Helical" evidence="7">
    <location>
        <begin position="417"/>
        <end position="437"/>
    </location>
</feature>
<evidence type="ECO:0000313" key="11">
    <source>
        <dbReference type="Proteomes" id="UP000478417"/>
    </source>
</evidence>
<feature type="transmembrane region" description="Helical" evidence="7">
    <location>
        <begin position="740"/>
        <end position="762"/>
    </location>
</feature>
<dbReference type="AlphaFoldDB" id="A0A6B2M1H3"/>
<feature type="transmembrane region" description="Helical" evidence="7">
    <location>
        <begin position="365"/>
        <end position="388"/>
    </location>
</feature>
<dbReference type="InterPro" id="IPR003838">
    <property type="entry name" value="ABC3_permease_C"/>
</dbReference>
<evidence type="ECO:0000256" key="5">
    <source>
        <dbReference type="ARBA" id="ARBA00023136"/>
    </source>
</evidence>
<feature type="transmembrane region" description="Helical" evidence="7">
    <location>
        <begin position="270"/>
        <end position="294"/>
    </location>
</feature>
<keyword evidence="4 7" id="KW-1133">Transmembrane helix</keyword>
<dbReference type="RefSeq" id="WP_163963477.1">
    <property type="nucleotide sequence ID" value="NZ_JAAGNX010000002.1"/>
</dbReference>
<sequence length="811" mass="89851">MNAFVSDFLYAFRILFKRPGLTLLAIVALSVSLGMTTTTFSVLNGLLFKPLPFENPEELHHIYLKGESYEAKMMPLPFDELGSLDGVECFDEIMAYYSGTINISGEGTPERYTGAFVSPNFLSLLGHEPEMGRSFSDEAILPDGPREILISHEMWESRFRSDPEILKKTIRANGSEHAVVGVLPEGFHFPSNAHAWVPLNRTLFPGDENESMHVIAVGRLNGDSTARQARDELEALYASWDGSQIEQKDQLQLTCQPFGRLEMNSASQSILVVTISSVIFILLVSCANVANLLVGRALSRGREMAIRAAIGATRRRIIQQLLTESLVLSLIGAVGGLLFAAWSVDVSTESALFEFPYWMNFELDWRVFGFVVLVMLGTAMISGFIPAWQASKTDLNEMLKDTSHTSTSFRLGKLTRLLAVVQIAFSCALLFGAGLVARNTLDMSRIDPQFQAEDILTMRMGLFPRDYPEEADRDEFYAELTKVVEEVPGVSGCAVTSWIGMFGNFEVPFIMAGLEDEQPKVNYAFIESVSPGYFNTMQMQTATGRTFLDSDDTGSANVVVVNQEFVRRFMGGQNPVGKSLSLVTSKLEGSSDWQNDNFRVVGVVSDVRVSNFTKPAKTEAIIYAPYRQTASSFMSLIVNADEAGNPELQNSIQQAILTLDPHLPVYFSQTMASYIDEQIYPYKLMANYFLSIGLMALFLAAIGVYGMLAFNVSRRRREIGIRMALGANTRNIISKVLQQGLYQMVVGIIVGTGFAYLIGQFIRNFLFGVNPLDPSVYIGVLFTLIGVATLAFFLPARKASRLSPMEALRYE</sequence>
<comment type="subcellular location">
    <subcellularLocation>
        <location evidence="1">Cell membrane</location>
        <topology evidence="1">Multi-pass membrane protein</topology>
    </subcellularLocation>
</comment>
<evidence type="ECO:0000256" key="4">
    <source>
        <dbReference type="ARBA" id="ARBA00022989"/>
    </source>
</evidence>
<dbReference type="InterPro" id="IPR050250">
    <property type="entry name" value="Macrolide_Exporter_MacB"/>
</dbReference>
<feature type="transmembrane region" description="Helical" evidence="7">
    <location>
        <begin position="21"/>
        <end position="43"/>
    </location>
</feature>
<feature type="domain" description="MacB-like periplasmic core" evidence="9">
    <location>
        <begin position="22"/>
        <end position="235"/>
    </location>
</feature>
<feature type="transmembrane region" description="Helical" evidence="7">
    <location>
        <begin position="774"/>
        <end position="794"/>
    </location>
</feature>
<evidence type="ECO:0000256" key="6">
    <source>
        <dbReference type="ARBA" id="ARBA00038076"/>
    </source>
</evidence>
<evidence type="ECO:0000256" key="1">
    <source>
        <dbReference type="ARBA" id="ARBA00004651"/>
    </source>
</evidence>
<dbReference type="PANTHER" id="PTHR30572">
    <property type="entry name" value="MEMBRANE COMPONENT OF TRANSPORTER-RELATED"/>
    <property type="match status" value="1"/>
</dbReference>
<gene>
    <name evidence="10" type="ORF">G0Q06_05935</name>
</gene>
<organism evidence="10 11">
    <name type="scientific">Oceanipulchritudo coccoides</name>
    <dbReference type="NCBI Taxonomy" id="2706888"/>
    <lineage>
        <taxon>Bacteria</taxon>
        <taxon>Pseudomonadati</taxon>
        <taxon>Verrucomicrobiota</taxon>
        <taxon>Opitutia</taxon>
        <taxon>Puniceicoccales</taxon>
        <taxon>Oceanipulchritudinaceae</taxon>
        <taxon>Oceanipulchritudo</taxon>
    </lineage>
</organism>
<feature type="domain" description="MacB-like periplasmic core" evidence="9">
    <location>
        <begin position="427"/>
        <end position="654"/>
    </location>
</feature>
<dbReference type="GO" id="GO:0022857">
    <property type="term" value="F:transmembrane transporter activity"/>
    <property type="evidence" value="ECO:0007669"/>
    <property type="project" value="TreeGrafter"/>
</dbReference>
<dbReference type="GO" id="GO:0005886">
    <property type="term" value="C:plasma membrane"/>
    <property type="evidence" value="ECO:0007669"/>
    <property type="project" value="UniProtKB-SubCell"/>
</dbReference>
<comment type="caution">
    <text evidence="10">The sequence shown here is derived from an EMBL/GenBank/DDBJ whole genome shotgun (WGS) entry which is preliminary data.</text>
</comment>
<dbReference type="EMBL" id="JAAGNX010000002">
    <property type="protein sequence ID" value="NDV61984.1"/>
    <property type="molecule type" value="Genomic_DNA"/>
</dbReference>
<feature type="domain" description="ABC3 transporter permease C-terminal" evidence="8">
    <location>
        <begin position="691"/>
        <end position="804"/>
    </location>
</feature>
<evidence type="ECO:0000313" key="10">
    <source>
        <dbReference type="EMBL" id="NDV61984.1"/>
    </source>
</evidence>
<protein>
    <submittedName>
        <fullName evidence="10">ABC transporter permease</fullName>
    </submittedName>
</protein>
<name>A0A6B2M1H3_9BACT</name>
<dbReference type="Proteomes" id="UP000478417">
    <property type="component" value="Unassembled WGS sequence"/>
</dbReference>
<evidence type="ECO:0000259" key="9">
    <source>
        <dbReference type="Pfam" id="PF12704"/>
    </source>
</evidence>
<dbReference type="PANTHER" id="PTHR30572:SF4">
    <property type="entry name" value="ABC TRANSPORTER PERMEASE YTRF"/>
    <property type="match status" value="1"/>
</dbReference>
<dbReference type="Pfam" id="PF02687">
    <property type="entry name" value="FtsX"/>
    <property type="match status" value="2"/>
</dbReference>
<feature type="transmembrane region" description="Helical" evidence="7">
    <location>
        <begin position="688"/>
        <end position="712"/>
    </location>
</feature>
<accession>A0A6B2M1H3</accession>
<dbReference type="Pfam" id="PF12704">
    <property type="entry name" value="MacB_PCD"/>
    <property type="match status" value="2"/>
</dbReference>
<reference evidence="10 11" key="1">
    <citation type="submission" date="2020-02" db="EMBL/GenBank/DDBJ databases">
        <title>Albibacoteraceae fam. nov., the first described family within the subdivision 4 Verrucomicrobia.</title>
        <authorList>
            <person name="Xi F."/>
        </authorList>
    </citation>
    <scope>NUCLEOTIDE SEQUENCE [LARGE SCALE GENOMIC DNA]</scope>
    <source>
        <strain evidence="10 11">CK1056</strain>
    </source>
</reference>
<dbReference type="NCBIfam" id="TIGR03434">
    <property type="entry name" value="ADOP"/>
    <property type="match status" value="1"/>
</dbReference>
<feature type="domain" description="ABC3 transporter permease C-terminal" evidence="8">
    <location>
        <begin position="277"/>
        <end position="394"/>
    </location>
</feature>
<keyword evidence="5 7" id="KW-0472">Membrane</keyword>
<proteinExistence type="inferred from homology"/>
<evidence type="ECO:0000256" key="3">
    <source>
        <dbReference type="ARBA" id="ARBA00022692"/>
    </source>
</evidence>
<keyword evidence="3 7" id="KW-0812">Transmembrane</keyword>
<evidence type="ECO:0000256" key="7">
    <source>
        <dbReference type="SAM" id="Phobius"/>
    </source>
</evidence>
<comment type="similarity">
    <text evidence="6">Belongs to the ABC-4 integral membrane protein family.</text>
</comment>
<keyword evidence="11" id="KW-1185">Reference proteome</keyword>
<dbReference type="InterPro" id="IPR017800">
    <property type="entry name" value="ADOP"/>
</dbReference>
<keyword evidence="2" id="KW-1003">Cell membrane</keyword>